<feature type="region of interest" description="Disordered" evidence="1">
    <location>
        <begin position="157"/>
        <end position="181"/>
    </location>
</feature>
<dbReference type="EMBL" id="JANBOJ010000209">
    <property type="protein sequence ID" value="KAJ1720977.1"/>
    <property type="molecule type" value="Genomic_DNA"/>
</dbReference>
<dbReference type="Proteomes" id="UP001149813">
    <property type="component" value="Unassembled WGS sequence"/>
</dbReference>
<evidence type="ECO:0000313" key="3">
    <source>
        <dbReference type="Proteomes" id="UP001149813"/>
    </source>
</evidence>
<gene>
    <name evidence="2" type="ORF">LPJ53_004454</name>
</gene>
<sequence length="181" mass="20025">RGIMDDLESMFYVVLHILGCRENRRVIDFLGCTYLNNELAAMCKIGAMSSRKLYLKMAGIEHCPANIKAALDKLHERLFFVDGEFIGPNLVLDDKMMESKRKLDDAFVADFIGDAAFKEIFGHSPGLPALQSIPTTAQPVDDDVVTDVFTATLVLSRSTSTSRKRPADDDAGHTTPKRSCP</sequence>
<reference evidence="2" key="1">
    <citation type="submission" date="2022-07" db="EMBL/GenBank/DDBJ databases">
        <title>Phylogenomic reconstructions and comparative analyses of Kickxellomycotina fungi.</title>
        <authorList>
            <person name="Reynolds N.K."/>
            <person name="Stajich J.E."/>
            <person name="Barry K."/>
            <person name="Grigoriev I.V."/>
            <person name="Crous P."/>
            <person name="Smith M.E."/>
        </authorList>
    </citation>
    <scope>NUCLEOTIDE SEQUENCE</scope>
    <source>
        <strain evidence="2">NBRC 32514</strain>
    </source>
</reference>
<proteinExistence type="predicted"/>
<dbReference type="AlphaFoldDB" id="A0A9W7XZ14"/>
<feature type="non-terminal residue" evidence="2">
    <location>
        <position position="1"/>
    </location>
</feature>
<accession>A0A9W7XZ14</accession>
<keyword evidence="3" id="KW-1185">Reference proteome</keyword>
<protein>
    <submittedName>
        <fullName evidence="2">Uncharacterized protein</fullName>
    </submittedName>
</protein>
<comment type="caution">
    <text evidence="2">The sequence shown here is derived from an EMBL/GenBank/DDBJ whole genome shotgun (WGS) entry which is preliminary data.</text>
</comment>
<dbReference type="OrthoDB" id="5592585at2759"/>
<evidence type="ECO:0000313" key="2">
    <source>
        <dbReference type="EMBL" id="KAJ1720977.1"/>
    </source>
</evidence>
<evidence type="ECO:0000256" key="1">
    <source>
        <dbReference type="SAM" id="MobiDB-lite"/>
    </source>
</evidence>
<name>A0A9W7XZ14_9FUNG</name>
<organism evidence="2 3">
    <name type="scientific">Coemansia erecta</name>
    <dbReference type="NCBI Taxonomy" id="147472"/>
    <lineage>
        <taxon>Eukaryota</taxon>
        <taxon>Fungi</taxon>
        <taxon>Fungi incertae sedis</taxon>
        <taxon>Zoopagomycota</taxon>
        <taxon>Kickxellomycotina</taxon>
        <taxon>Kickxellomycetes</taxon>
        <taxon>Kickxellales</taxon>
        <taxon>Kickxellaceae</taxon>
        <taxon>Coemansia</taxon>
    </lineage>
</organism>